<evidence type="ECO:0000259" key="9">
    <source>
        <dbReference type="PROSITE" id="PS52029"/>
    </source>
</evidence>
<dbReference type="PROSITE" id="PS52029">
    <property type="entry name" value="LD_TPASE"/>
    <property type="match status" value="1"/>
</dbReference>
<dbReference type="GO" id="GO:0071555">
    <property type="term" value="P:cell wall organization"/>
    <property type="evidence" value="ECO:0007669"/>
    <property type="project" value="UniProtKB-UniRule"/>
</dbReference>
<dbReference type="Pfam" id="PF12229">
    <property type="entry name" value="PG_binding_4"/>
    <property type="match status" value="2"/>
</dbReference>
<dbReference type="InterPro" id="IPR038063">
    <property type="entry name" value="Transpep_catalytic_dom"/>
</dbReference>
<evidence type="ECO:0000313" key="11">
    <source>
        <dbReference type="Proteomes" id="UP001208131"/>
    </source>
</evidence>
<keyword evidence="4 6" id="KW-0573">Peptidoglycan synthesis</keyword>
<dbReference type="GO" id="GO:0018104">
    <property type="term" value="P:peptidoglycan-protein cross-linking"/>
    <property type="evidence" value="ECO:0007669"/>
    <property type="project" value="TreeGrafter"/>
</dbReference>
<dbReference type="PANTHER" id="PTHR30582:SF33">
    <property type="entry name" value="EXPORTED PROTEIN"/>
    <property type="match status" value="1"/>
</dbReference>
<gene>
    <name evidence="10" type="ORF">OCV57_07070</name>
</gene>
<dbReference type="GO" id="GO:0016740">
    <property type="term" value="F:transferase activity"/>
    <property type="evidence" value="ECO:0007669"/>
    <property type="project" value="UniProtKB-KW"/>
</dbReference>
<dbReference type="RefSeq" id="WP_267300965.1">
    <property type="nucleotide sequence ID" value="NZ_JAOQJZ010000006.1"/>
</dbReference>
<name>A0AAE3IHR9_9FIRM</name>
<evidence type="ECO:0000256" key="1">
    <source>
        <dbReference type="ARBA" id="ARBA00004752"/>
    </source>
</evidence>
<keyword evidence="5 6" id="KW-0961">Cell wall biogenesis/degradation</keyword>
<feature type="active site" description="Nucleophile" evidence="6">
    <location>
        <position position="573"/>
    </location>
</feature>
<feature type="compositionally biased region" description="Basic and acidic residues" evidence="7">
    <location>
        <begin position="1"/>
        <end position="10"/>
    </location>
</feature>
<keyword evidence="3 6" id="KW-0133">Cell shape</keyword>
<evidence type="ECO:0000256" key="4">
    <source>
        <dbReference type="ARBA" id="ARBA00022984"/>
    </source>
</evidence>
<dbReference type="CDD" id="cd16913">
    <property type="entry name" value="YkuD_like"/>
    <property type="match status" value="1"/>
</dbReference>
<feature type="transmembrane region" description="Helical" evidence="8">
    <location>
        <begin position="117"/>
        <end position="139"/>
    </location>
</feature>
<keyword evidence="11" id="KW-1185">Reference proteome</keyword>
<dbReference type="SUPFAM" id="SSF143985">
    <property type="entry name" value="L,D-transpeptidase pre-catalytic domain-like"/>
    <property type="match status" value="1"/>
</dbReference>
<accession>A0AAE3IHR9</accession>
<comment type="caution">
    <text evidence="10">The sequence shown here is derived from an EMBL/GenBank/DDBJ whole genome shotgun (WGS) entry which is preliminary data.</text>
</comment>
<dbReference type="InterPro" id="IPR050979">
    <property type="entry name" value="LD-transpeptidase"/>
</dbReference>
<dbReference type="PANTHER" id="PTHR30582">
    <property type="entry name" value="L,D-TRANSPEPTIDASE"/>
    <property type="match status" value="1"/>
</dbReference>
<keyword evidence="8" id="KW-0472">Membrane</keyword>
<dbReference type="InterPro" id="IPR022029">
    <property type="entry name" value="YoaR-like_PG-bd"/>
</dbReference>
<evidence type="ECO:0000256" key="8">
    <source>
        <dbReference type="SAM" id="Phobius"/>
    </source>
</evidence>
<keyword evidence="2" id="KW-0808">Transferase</keyword>
<dbReference type="InterPro" id="IPR005490">
    <property type="entry name" value="LD_TPept_cat_dom"/>
</dbReference>
<dbReference type="Gene3D" id="2.40.440.10">
    <property type="entry name" value="L,D-transpeptidase catalytic domain-like"/>
    <property type="match status" value="1"/>
</dbReference>
<feature type="region of interest" description="Disordered" evidence="7">
    <location>
        <begin position="52"/>
        <end position="112"/>
    </location>
</feature>
<protein>
    <submittedName>
        <fullName evidence="10">L,D-transpeptidase/peptidoglycan binding protein</fullName>
    </submittedName>
</protein>
<dbReference type="Gene3D" id="3.10.20.800">
    <property type="match status" value="1"/>
</dbReference>
<feature type="compositionally biased region" description="Low complexity" evidence="7">
    <location>
        <begin position="94"/>
        <end position="103"/>
    </location>
</feature>
<dbReference type="GO" id="GO:0071972">
    <property type="term" value="F:peptidoglycan L,D-transpeptidase activity"/>
    <property type="evidence" value="ECO:0007669"/>
    <property type="project" value="TreeGrafter"/>
</dbReference>
<evidence type="ECO:0000256" key="6">
    <source>
        <dbReference type="PROSITE-ProRule" id="PRU01373"/>
    </source>
</evidence>
<proteinExistence type="predicted"/>
<keyword evidence="8" id="KW-1133">Transmembrane helix</keyword>
<dbReference type="AlphaFoldDB" id="A0AAE3IHR9"/>
<sequence>MNDRERKDNELGIDLDMKGLTLESDEAAKPQAQNRPMSHEDMARMIAKNMAMQDGGFDEPITPVRGVSDFGEETIKPKKPKTTETRSKNAKPASKQTSKSGSNKGKKKKKKSSSGKTVAIAICSVVGVMIVAAGGFYLWGMNSYKDRFLGNTYINGIEVSGKTKAEAYKLVSEQAVIPEAITVTKKDGTTFSIKLSEIGYNDNTQNLITQYYTQQNHYSWFSSAMKRTDFSFDSKFKYDKAKLEKVLKRKVLDSQSTKDPEDAYIKKGDDNSYVVVKETTGDAVEEGKIDELYSYVENQLDDGSFDVDISKADCYKKPAITADMLEETCKKLNNLNDIEITFDFIYTTETLTGDTIMDWITFDEDNAEAGYTVDEDKAMAYVEDLADKYDTYGKDREFKTTKRGTITIPEGQGCYGWWIDQQKTCDLIVDLVEKGESAETEPVYYVNPDSAYEYTCNKDWRTADKDYGNTYIEVDLTAQHLWYYKDGKLTMESDIVSGYPSKSRNTPGGVYKLWYKEKGKTLRGSADGQSYASYVDYWNNVSTIGIGLHDASWQNGNFGGERYKSSTWGSHGCINMPLDKAKYVYEKIDMGTPVFMYW</sequence>
<feature type="domain" description="L,D-TPase catalytic" evidence="9">
    <location>
        <begin position="470"/>
        <end position="597"/>
    </location>
</feature>
<dbReference type="Proteomes" id="UP001208131">
    <property type="component" value="Unassembled WGS sequence"/>
</dbReference>
<comment type="pathway">
    <text evidence="1 6">Cell wall biogenesis; peptidoglycan biosynthesis.</text>
</comment>
<keyword evidence="8" id="KW-0812">Transmembrane</keyword>
<feature type="compositionally biased region" description="Basic and acidic residues" evidence="7">
    <location>
        <begin position="73"/>
        <end position="87"/>
    </location>
</feature>
<evidence type="ECO:0000256" key="2">
    <source>
        <dbReference type="ARBA" id="ARBA00022679"/>
    </source>
</evidence>
<organism evidence="10 11">
    <name type="scientific">Hominimerdicola aceti</name>
    <dbReference type="NCBI Taxonomy" id="2981726"/>
    <lineage>
        <taxon>Bacteria</taxon>
        <taxon>Bacillati</taxon>
        <taxon>Bacillota</taxon>
        <taxon>Clostridia</taxon>
        <taxon>Eubacteriales</taxon>
        <taxon>Oscillospiraceae</taxon>
        <taxon>Hominimerdicola</taxon>
    </lineage>
</organism>
<reference evidence="10 11" key="1">
    <citation type="journal article" date="2021" name="ISME Commun">
        <title>Automated analysis of genomic sequences facilitates high-throughput and comprehensive description of bacteria.</title>
        <authorList>
            <person name="Hitch T.C.A."/>
        </authorList>
    </citation>
    <scope>NUCLEOTIDE SEQUENCE [LARGE SCALE GENOMIC DNA]</scope>
    <source>
        <strain evidence="10 11">Sanger_31</strain>
    </source>
</reference>
<feature type="region of interest" description="Disordered" evidence="7">
    <location>
        <begin position="1"/>
        <end position="39"/>
    </location>
</feature>
<evidence type="ECO:0000256" key="7">
    <source>
        <dbReference type="SAM" id="MobiDB-lite"/>
    </source>
</evidence>
<feature type="active site" description="Proton donor/acceptor" evidence="6">
    <location>
        <position position="549"/>
    </location>
</feature>
<evidence type="ECO:0000256" key="5">
    <source>
        <dbReference type="ARBA" id="ARBA00023316"/>
    </source>
</evidence>
<dbReference type="SUPFAM" id="SSF141523">
    <property type="entry name" value="L,D-transpeptidase catalytic domain-like"/>
    <property type="match status" value="1"/>
</dbReference>
<dbReference type="Pfam" id="PF03734">
    <property type="entry name" value="YkuD"/>
    <property type="match status" value="1"/>
</dbReference>
<evidence type="ECO:0000313" key="10">
    <source>
        <dbReference type="EMBL" id="MCU6705684.1"/>
    </source>
</evidence>
<dbReference type="EMBL" id="JAOQJZ010000006">
    <property type="protein sequence ID" value="MCU6705684.1"/>
    <property type="molecule type" value="Genomic_DNA"/>
</dbReference>
<dbReference type="GO" id="GO:0005576">
    <property type="term" value="C:extracellular region"/>
    <property type="evidence" value="ECO:0007669"/>
    <property type="project" value="TreeGrafter"/>
</dbReference>
<evidence type="ECO:0000256" key="3">
    <source>
        <dbReference type="ARBA" id="ARBA00022960"/>
    </source>
</evidence>
<dbReference type="InterPro" id="IPR038054">
    <property type="entry name" value="LD_TPept-like_central_sf"/>
</dbReference>
<dbReference type="GO" id="GO:0008360">
    <property type="term" value="P:regulation of cell shape"/>
    <property type="evidence" value="ECO:0007669"/>
    <property type="project" value="UniProtKB-UniRule"/>
</dbReference>